<name>A0A8R7QW20_TRIUA</name>
<reference evidence="1" key="3">
    <citation type="submission" date="2022-06" db="UniProtKB">
        <authorList>
            <consortium name="EnsemblPlants"/>
        </authorList>
    </citation>
    <scope>IDENTIFICATION</scope>
</reference>
<dbReference type="Gramene" id="TuG1812G0600003882.01.T01">
    <property type="protein sequence ID" value="TuG1812G0600003882.01.T01.cds398695"/>
    <property type="gene ID" value="TuG1812G0600003882.01"/>
</dbReference>
<sequence>MEAAMAGGPASASARGGRWCWPSSLAAGEMRWRQVVAMARGPLVVPFSDLKVPSSDFHGAPCWIWPVVVSGYRGCSCLVAGGGQGNRKNPRPAGPSTTAATSLDVVPFLLASSRLSLFPSSPPYSCTRRKPRSLPDRAAVVPLASSPSWGCRLW</sequence>
<dbReference type="EnsemblPlants" id="TuG1812G0600003882.01.T01">
    <property type="protein sequence ID" value="TuG1812G0600003882.01.T01.cds398695"/>
    <property type="gene ID" value="TuG1812G0600003882.01"/>
</dbReference>
<evidence type="ECO:0000313" key="1">
    <source>
        <dbReference type="EnsemblPlants" id="TuG1812G0600003882.01.T01.cds398695"/>
    </source>
</evidence>
<evidence type="ECO:0000313" key="2">
    <source>
        <dbReference type="Proteomes" id="UP000015106"/>
    </source>
</evidence>
<dbReference type="Proteomes" id="UP000015106">
    <property type="component" value="Chromosome 6"/>
</dbReference>
<keyword evidence="2" id="KW-1185">Reference proteome</keyword>
<dbReference type="AlphaFoldDB" id="A0A8R7QW20"/>
<reference evidence="2" key="1">
    <citation type="journal article" date="2013" name="Nature">
        <title>Draft genome of the wheat A-genome progenitor Triticum urartu.</title>
        <authorList>
            <person name="Ling H.Q."/>
            <person name="Zhao S."/>
            <person name="Liu D."/>
            <person name="Wang J."/>
            <person name="Sun H."/>
            <person name="Zhang C."/>
            <person name="Fan H."/>
            <person name="Li D."/>
            <person name="Dong L."/>
            <person name="Tao Y."/>
            <person name="Gao C."/>
            <person name="Wu H."/>
            <person name="Li Y."/>
            <person name="Cui Y."/>
            <person name="Guo X."/>
            <person name="Zheng S."/>
            <person name="Wang B."/>
            <person name="Yu K."/>
            <person name="Liang Q."/>
            <person name="Yang W."/>
            <person name="Lou X."/>
            <person name="Chen J."/>
            <person name="Feng M."/>
            <person name="Jian J."/>
            <person name="Zhang X."/>
            <person name="Luo G."/>
            <person name="Jiang Y."/>
            <person name="Liu J."/>
            <person name="Wang Z."/>
            <person name="Sha Y."/>
            <person name="Zhang B."/>
            <person name="Wu H."/>
            <person name="Tang D."/>
            <person name="Shen Q."/>
            <person name="Xue P."/>
            <person name="Zou S."/>
            <person name="Wang X."/>
            <person name="Liu X."/>
            <person name="Wang F."/>
            <person name="Yang Y."/>
            <person name="An X."/>
            <person name="Dong Z."/>
            <person name="Zhang K."/>
            <person name="Zhang X."/>
            <person name="Luo M.C."/>
            <person name="Dvorak J."/>
            <person name="Tong Y."/>
            <person name="Wang J."/>
            <person name="Yang H."/>
            <person name="Li Z."/>
            <person name="Wang D."/>
            <person name="Zhang A."/>
            <person name="Wang J."/>
        </authorList>
    </citation>
    <scope>NUCLEOTIDE SEQUENCE</scope>
    <source>
        <strain evidence="2">cv. G1812</strain>
    </source>
</reference>
<proteinExistence type="predicted"/>
<protein>
    <submittedName>
        <fullName evidence="1">Uncharacterized protein</fullName>
    </submittedName>
</protein>
<accession>A0A8R7QW20</accession>
<reference evidence="1" key="2">
    <citation type="submission" date="2018-03" db="EMBL/GenBank/DDBJ databases">
        <title>The Triticum urartu genome reveals the dynamic nature of wheat genome evolution.</title>
        <authorList>
            <person name="Ling H."/>
            <person name="Ma B."/>
            <person name="Shi X."/>
            <person name="Liu H."/>
            <person name="Dong L."/>
            <person name="Sun H."/>
            <person name="Cao Y."/>
            <person name="Gao Q."/>
            <person name="Zheng S."/>
            <person name="Li Y."/>
            <person name="Yu Y."/>
            <person name="Du H."/>
            <person name="Qi M."/>
            <person name="Li Y."/>
            <person name="Yu H."/>
            <person name="Cui Y."/>
            <person name="Wang N."/>
            <person name="Chen C."/>
            <person name="Wu H."/>
            <person name="Zhao Y."/>
            <person name="Zhang J."/>
            <person name="Li Y."/>
            <person name="Zhou W."/>
            <person name="Zhang B."/>
            <person name="Hu W."/>
            <person name="Eijk M."/>
            <person name="Tang J."/>
            <person name="Witsenboer H."/>
            <person name="Zhao S."/>
            <person name="Li Z."/>
            <person name="Zhang A."/>
            <person name="Wang D."/>
            <person name="Liang C."/>
        </authorList>
    </citation>
    <scope>NUCLEOTIDE SEQUENCE [LARGE SCALE GENOMIC DNA]</scope>
    <source>
        <strain evidence="1">cv. G1812</strain>
    </source>
</reference>
<organism evidence="1 2">
    <name type="scientific">Triticum urartu</name>
    <name type="common">Red wild einkorn</name>
    <name type="synonym">Crithodium urartu</name>
    <dbReference type="NCBI Taxonomy" id="4572"/>
    <lineage>
        <taxon>Eukaryota</taxon>
        <taxon>Viridiplantae</taxon>
        <taxon>Streptophyta</taxon>
        <taxon>Embryophyta</taxon>
        <taxon>Tracheophyta</taxon>
        <taxon>Spermatophyta</taxon>
        <taxon>Magnoliopsida</taxon>
        <taxon>Liliopsida</taxon>
        <taxon>Poales</taxon>
        <taxon>Poaceae</taxon>
        <taxon>BOP clade</taxon>
        <taxon>Pooideae</taxon>
        <taxon>Triticodae</taxon>
        <taxon>Triticeae</taxon>
        <taxon>Triticinae</taxon>
        <taxon>Triticum</taxon>
    </lineage>
</organism>